<feature type="region of interest" description="Disordered" evidence="6">
    <location>
        <begin position="468"/>
        <end position="706"/>
    </location>
</feature>
<keyword evidence="4" id="KW-0325">Glycoprotein</keyword>
<feature type="compositionally biased region" description="Basic and acidic residues" evidence="6">
    <location>
        <begin position="607"/>
        <end position="622"/>
    </location>
</feature>
<feature type="non-terminal residue" evidence="8">
    <location>
        <position position="706"/>
    </location>
</feature>
<dbReference type="InterPro" id="IPR007110">
    <property type="entry name" value="Ig-like_dom"/>
</dbReference>
<keyword evidence="5" id="KW-0393">Immunoglobulin domain</keyword>
<feature type="domain" description="Ig-like" evidence="7">
    <location>
        <begin position="177"/>
        <end position="249"/>
    </location>
</feature>
<comment type="subcellular location">
    <subcellularLocation>
        <location evidence="1">Membrane</location>
        <topology evidence="1">Single-pass type I membrane protein</topology>
    </subcellularLocation>
</comment>
<dbReference type="InterPro" id="IPR051275">
    <property type="entry name" value="Cell_adhesion_signaling"/>
</dbReference>
<dbReference type="GO" id="GO:0016020">
    <property type="term" value="C:membrane"/>
    <property type="evidence" value="ECO:0007669"/>
    <property type="project" value="UniProtKB-SubCell"/>
</dbReference>
<dbReference type="EMBL" id="JACVVK020000156">
    <property type="protein sequence ID" value="KAK7488000.1"/>
    <property type="molecule type" value="Genomic_DNA"/>
</dbReference>
<keyword evidence="3" id="KW-1015">Disulfide bond</keyword>
<keyword evidence="9" id="KW-1185">Reference proteome</keyword>
<dbReference type="PROSITE" id="PS50835">
    <property type="entry name" value="IG_LIKE"/>
    <property type="match status" value="2"/>
</dbReference>
<evidence type="ECO:0000256" key="2">
    <source>
        <dbReference type="ARBA" id="ARBA00023136"/>
    </source>
</evidence>
<keyword evidence="2" id="KW-0472">Membrane</keyword>
<evidence type="ECO:0000256" key="6">
    <source>
        <dbReference type="SAM" id="MobiDB-lite"/>
    </source>
</evidence>
<dbReference type="PANTHER" id="PTHR11640">
    <property type="entry name" value="NEPHRIN"/>
    <property type="match status" value="1"/>
</dbReference>
<evidence type="ECO:0000313" key="9">
    <source>
        <dbReference type="Proteomes" id="UP001519460"/>
    </source>
</evidence>
<feature type="region of interest" description="Disordered" evidence="6">
    <location>
        <begin position="1"/>
        <end position="37"/>
    </location>
</feature>
<feature type="compositionally biased region" description="Polar residues" evidence="6">
    <location>
        <begin position="15"/>
        <end position="28"/>
    </location>
</feature>
<proteinExistence type="predicted"/>
<evidence type="ECO:0000256" key="5">
    <source>
        <dbReference type="ARBA" id="ARBA00023319"/>
    </source>
</evidence>
<feature type="domain" description="Ig-like" evidence="7">
    <location>
        <begin position="256"/>
        <end position="362"/>
    </location>
</feature>
<organism evidence="8 9">
    <name type="scientific">Batillaria attramentaria</name>
    <dbReference type="NCBI Taxonomy" id="370345"/>
    <lineage>
        <taxon>Eukaryota</taxon>
        <taxon>Metazoa</taxon>
        <taxon>Spiralia</taxon>
        <taxon>Lophotrochozoa</taxon>
        <taxon>Mollusca</taxon>
        <taxon>Gastropoda</taxon>
        <taxon>Caenogastropoda</taxon>
        <taxon>Sorbeoconcha</taxon>
        <taxon>Cerithioidea</taxon>
        <taxon>Batillariidae</taxon>
        <taxon>Batillaria</taxon>
    </lineage>
</organism>
<accession>A0ABD0KLX6</accession>
<feature type="compositionally biased region" description="Polar residues" evidence="6">
    <location>
        <begin position="522"/>
        <end position="533"/>
    </location>
</feature>
<dbReference type="SUPFAM" id="SSF48726">
    <property type="entry name" value="Immunoglobulin"/>
    <property type="match status" value="2"/>
</dbReference>
<protein>
    <recommendedName>
        <fullName evidence="7">Ig-like domain-containing protein</fullName>
    </recommendedName>
</protein>
<evidence type="ECO:0000256" key="3">
    <source>
        <dbReference type="ARBA" id="ARBA00023157"/>
    </source>
</evidence>
<dbReference type="InterPro" id="IPR013783">
    <property type="entry name" value="Ig-like_fold"/>
</dbReference>
<comment type="caution">
    <text evidence="8">The sequence shown here is derived from an EMBL/GenBank/DDBJ whole genome shotgun (WGS) entry which is preliminary data.</text>
</comment>
<dbReference type="Pfam" id="PF13927">
    <property type="entry name" value="Ig_3"/>
    <property type="match status" value="1"/>
</dbReference>
<dbReference type="Proteomes" id="UP001519460">
    <property type="component" value="Unassembled WGS sequence"/>
</dbReference>
<dbReference type="PANTHER" id="PTHR11640:SF31">
    <property type="entry name" value="IRREGULAR CHIASM C-ROUGHEST PROTEIN-RELATED"/>
    <property type="match status" value="1"/>
</dbReference>
<reference evidence="8 9" key="1">
    <citation type="journal article" date="2023" name="Sci. Data">
        <title>Genome assembly of the Korean intertidal mud-creeper Batillaria attramentaria.</title>
        <authorList>
            <person name="Patra A.K."/>
            <person name="Ho P.T."/>
            <person name="Jun S."/>
            <person name="Lee S.J."/>
            <person name="Kim Y."/>
            <person name="Won Y.J."/>
        </authorList>
    </citation>
    <scope>NUCLEOTIDE SEQUENCE [LARGE SCALE GENOMIC DNA]</scope>
    <source>
        <strain evidence="8">Wonlab-2016</strain>
    </source>
</reference>
<dbReference type="InterPro" id="IPR036179">
    <property type="entry name" value="Ig-like_dom_sf"/>
</dbReference>
<name>A0ABD0KLX6_9CAEN</name>
<sequence length="706" mass="77066">MGYDNTLTETERPSHFSQQRAVNYTNTEPRPDLRGDGESYQNVETASSFYTNVYDQTGAVENAHTYTSLTVRRSADLTPCHENVDSRFPVFSVDPDASGCPQYVTEGASLYCECRAVNVENVQGSLPVASWPGQSANYQLSLTNVRREQNGTEFTCQVTLGDETKTTVYVMQVAYGPMDETVTILGPDVFPTDGSKNLTLTCEATEVNPIPEFSWSGAICDEGNNGRTCTFRPEAPGDDGKRVSCRVTNRNTTPNPTIGETLFSVNVTFKASVLRFSMNDSTDDVTMNESDMADVELKCAATGRPRPNITLERQGDATPLRRGESDELSFRMSRVTCEKMGTYTCIADNGYPNPSQMSLRLTVYLPNTFTFSFHGSQSSNPGQVVSSGMFSTTCIQSDVEDYLVTCQVKAYDVRAEDFGVYSMTLDNGLGTLDYYFTVDITEENGDPEDSAKSQDDDEVLEEHINVTYVSADDIDQNSNSQSSPRKKSPDSVALSSAQSTGAYDDVSDVRAKNNEENETDFGYSSVNGGNVQTGLEAGKDSEPSQEVFAETDTYASVDEDRPRPSPAPRSIQGTAYAVVEINSNAERPAHDPVLQSDDYVALATSSAREDTKDPGHDNEGEPRSQTPDTTVGPLGDIYSQVDRASKKNKKNPAQTKVRFAEDDAQDITGPLGTSYEDISPSVGTQARQEDYEEVALASSESTTKPK</sequence>
<evidence type="ECO:0000256" key="4">
    <source>
        <dbReference type="ARBA" id="ARBA00023180"/>
    </source>
</evidence>
<gene>
    <name evidence="8" type="ORF">BaRGS_00020745</name>
</gene>
<dbReference type="InterPro" id="IPR003598">
    <property type="entry name" value="Ig_sub2"/>
</dbReference>
<dbReference type="AlphaFoldDB" id="A0ABD0KLX6"/>
<dbReference type="Gene3D" id="2.60.40.10">
    <property type="entry name" value="Immunoglobulins"/>
    <property type="match status" value="2"/>
</dbReference>
<evidence type="ECO:0000313" key="8">
    <source>
        <dbReference type="EMBL" id="KAK7488000.1"/>
    </source>
</evidence>
<dbReference type="SMART" id="SM00408">
    <property type="entry name" value="IGc2"/>
    <property type="match status" value="1"/>
</dbReference>
<evidence type="ECO:0000259" key="7">
    <source>
        <dbReference type="PROSITE" id="PS50835"/>
    </source>
</evidence>
<evidence type="ECO:0000256" key="1">
    <source>
        <dbReference type="ARBA" id="ARBA00004479"/>
    </source>
</evidence>